<comment type="caution">
    <text evidence="4">The sequence shown here is derived from an EMBL/GenBank/DDBJ whole genome shotgun (WGS) entry which is preliminary data.</text>
</comment>
<name>A0A839SPY0_9PROT</name>
<dbReference type="InterPro" id="IPR000674">
    <property type="entry name" value="Ald_Oxase/Xan_DH_a/b"/>
</dbReference>
<dbReference type="Pfam" id="PF06240">
    <property type="entry name" value="COXG"/>
    <property type="match status" value="1"/>
</dbReference>
<dbReference type="Proteomes" id="UP000581135">
    <property type="component" value="Unassembled WGS sequence"/>
</dbReference>
<dbReference type="Pfam" id="PF01315">
    <property type="entry name" value="Ald_Xan_dh_C"/>
    <property type="match status" value="1"/>
</dbReference>
<dbReference type="SUPFAM" id="SSF54665">
    <property type="entry name" value="CO dehydrogenase molybdoprotein N-domain-like"/>
    <property type="match status" value="1"/>
</dbReference>
<keyword evidence="1" id="KW-0500">Molybdenum</keyword>
<dbReference type="Gene3D" id="3.30.365.10">
    <property type="entry name" value="Aldehyde oxidase/xanthine dehydrogenase, molybdopterin binding domain"/>
    <property type="match status" value="4"/>
</dbReference>
<dbReference type="Gene3D" id="3.30.530.20">
    <property type="match status" value="1"/>
</dbReference>
<dbReference type="EMBL" id="JACHXA010000001">
    <property type="protein sequence ID" value="MBB3064278.1"/>
    <property type="molecule type" value="Genomic_DNA"/>
</dbReference>
<dbReference type="InterPro" id="IPR046867">
    <property type="entry name" value="AldOxase/xan_DH_MoCoBD2"/>
</dbReference>
<organism evidence="4 5">
    <name type="scientific">Limibacillus halophilus</name>
    <dbReference type="NCBI Taxonomy" id="1579333"/>
    <lineage>
        <taxon>Bacteria</taxon>
        <taxon>Pseudomonadati</taxon>
        <taxon>Pseudomonadota</taxon>
        <taxon>Alphaproteobacteria</taxon>
        <taxon>Rhodospirillales</taxon>
        <taxon>Rhodovibrionaceae</taxon>
        <taxon>Limibacillus</taxon>
    </lineage>
</organism>
<dbReference type="GO" id="GO:0005506">
    <property type="term" value="F:iron ion binding"/>
    <property type="evidence" value="ECO:0007669"/>
    <property type="project" value="InterPro"/>
</dbReference>
<dbReference type="EC" id="1.3.99.8" evidence="4"/>
<accession>A0A839SPY0</accession>
<reference evidence="4 5" key="1">
    <citation type="submission" date="2020-08" db="EMBL/GenBank/DDBJ databases">
        <title>Genomic Encyclopedia of Type Strains, Phase III (KMG-III): the genomes of soil and plant-associated and newly described type strains.</title>
        <authorList>
            <person name="Whitman W."/>
        </authorList>
    </citation>
    <scope>NUCLEOTIDE SEQUENCE [LARGE SCALE GENOMIC DNA]</scope>
    <source>
        <strain evidence="4 5">CECT 8803</strain>
    </source>
</reference>
<dbReference type="RefSeq" id="WP_183415074.1">
    <property type="nucleotide sequence ID" value="NZ_JACHXA010000001.1"/>
</dbReference>
<dbReference type="InterPro" id="IPR016208">
    <property type="entry name" value="Ald_Oxase/xanthine_DH-like"/>
</dbReference>
<gene>
    <name evidence="4" type="ORF">FHR98_000543</name>
</gene>
<dbReference type="InterPro" id="IPR037165">
    <property type="entry name" value="AldOxase/xan_DH_Mopterin-bd_sf"/>
</dbReference>
<evidence type="ECO:0000256" key="1">
    <source>
        <dbReference type="ARBA" id="ARBA00022505"/>
    </source>
</evidence>
<dbReference type="SUPFAM" id="SSF56003">
    <property type="entry name" value="Molybdenum cofactor-binding domain"/>
    <property type="match status" value="1"/>
</dbReference>
<feature type="domain" description="Aldehyde oxidase/xanthine dehydrogenase a/b hammerhead" evidence="3">
    <location>
        <begin position="27"/>
        <end position="138"/>
    </location>
</feature>
<dbReference type="SUPFAM" id="SSF55961">
    <property type="entry name" value="Bet v1-like"/>
    <property type="match status" value="1"/>
</dbReference>
<dbReference type="GO" id="GO:0047542">
    <property type="term" value="F:2-furoyl-CoA dehydrogenase activity"/>
    <property type="evidence" value="ECO:0007669"/>
    <property type="project" value="UniProtKB-EC"/>
</dbReference>
<dbReference type="AlphaFoldDB" id="A0A839SPY0"/>
<dbReference type="Pfam" id="PF20256">
    <property type="entry name" value="MoCoBD_2"/>
    <property type="match status" value="1"/>
</dbReference>
<keyword evidence="5" id="KW-1185">Reference proteome</keyword>
<dbReference type="InterPro" id="IPR008274">
    <property type="entry name" value="AldOxase/xan_DH_MoCoBD1"/>
</dbReference>
<dbReference type="Gene3D" id="3.90.1170.50">
    <property type="entry name" value="Aldehyde oxidase/xanthine dehydrogenase, a/b hammerhead"/>
    <property type="match status" value="1"/>
</dbReference>
<evidence type="ECO:0000313" key="5">
    <source>
        <dbReference type="Proteomes" id="UP000581135"/>
    </source>
</evidence>
<dbReference type="InterPro" id="IPR023393">
    <property type="entry name" value="START-like_dom_sf"/>
</dbReference>
<dbReference type="PANTHER" id="PTHR11908:SF132">
    <property type="entry name" value="ALDEHYDE OXIDASE 1-RELATED"/>
    <property type="match status" value="1"/>
</dbReference>
<dbReference type="InterPro" id="IPR010419">
    <property type="entry name" value="CO_DH_gsu"/>
</dbReference>
<evidence type="ECO:0000256" key="2">
    <source>
        <dbReference type="ARBA" id="ARBA00023002"/>
    </source>
</evidence>
<evidence type="ECO:0000313" key="4">
    <source>
        <dbReference type="EMBL" id="MBB3064278.1"/>
    </source>
</evidence>
<dbReference type="PANTHER" id="PTHR11908">
    <property type="entry name" value="XANTHINE DEHYDROGENASE"/>
    <property type="match status" value="1"/>
</dbReference>
<keyword evidence="2 4" id="KW-0560">Oxidoreductase</keyword>
<sequence>MHKAAATDSETYVGQRILRYEDETLLRGRGKFVDDLPVAKGTLHAAFLRSPHAHARIRSIDVSEALKQKGVKAVVTGADIRPYTKPLIVGFKNPMDYRGIAYDKVRYVGEPIAVVCATDRYRAEDALKHIKVEYEPLPAIVDPVKACDEGAPVLHDEAGSNRVSRRVFTHGEPDHAFEKAANREEITIRYPRNSITPMETYGIVAEYQPDTGGYDVLSNFQGPFSVHAVMAIALKVPGSKLRHRSPPNSGGSFGSKLTIFPYIVVLAVCSRIAGRPVKWIEDRLEHLSAASVAPNRVTRIEAAYDDDGTVQAFRMEHWDDHGAYLRAPMPAPIYRMHGLSTNCYRIPNVRVINNIVMTNKCPTGAVRGFGGPQLYFAIERLMAKIARKLDRDPLDLMCHNLIRADQFPYKAPAGAHIDSGDYQKVVADSIAQGGLEELRKRRDAARAQGRLYGIGFAAAVEPSQSNMGYISTLKTAEEREKAGPKDGAVASCTVSVDPLGSVSVVGDSTPQGQGHQTTLAQIVADELGIDIGQITVNLETDTQKDNWSIAAGNYSCRFAPASTSAAKTAAERVKAKMAAIASTYMNVPAEELLFKDGYIQTRANPENRMEFRRVGGLAHWSPSSLPDNMDPGIREVAYWNAPELTPTSAQDEINTSLAYGFAFDFCGVEVDRDTGTVKIDHYVTAHDCGTILNPGLAEGQIRGSFASAVGASLYEEFVYKEDGTFLSGTFADYLIATAPEAVDPILVETVETPSPFTRLGAKGIGEGNQYTTPVCLANAVADAIGYEDITMPLSPSKVFEWVNGDEPLPPTDTESEGAEGVDRVDYSGDALKGSGETVVPASAESVWNTLLDPDEMAAIIPGCKSLERVSDTHFKGVVSMGVGPVRGTFDAVIRLNNLKLHESAEISGTLEGSLGSSSGTGFLELVPSGDGEVCVRYRYAIHLSGTVASVGGRLLSGAARALVNQFFRALIKRAAPDAPDSGGGWMRKLRTKIGGKS</sequence>
<dbReference type="InterPro" id="IPR036856">
    <property type="entry name" value="Ald_Oxase/Xan_DH_a/b_sf"/>
</dbReference>
<evidence type="ECO:0000259" key="3">
    <source>
        <dbReference type="SMART" id="SM01008"/>
    </source>
</evidence>
<dbReference type="CDD" id="cd05018">
    <property type="entry name" value="CoxG"/>
    <property type="match status" value="1"/>
</dbReference>
<protein>
    <submittedName>
        <fullName evidence="4">2-furoyl-CoA dehydrogenase large subunit</fullName>
        <ecNumber evidence="4">1.3.99.8</ecNumber>
    </submittedName>
</protein>
<dbReference type="Pfam" id="PF02738">
    <property type="entry name" value="MoCoBD_1"/>
    <property type="match status" value="1"/>
</dbReference>
<dbReference type="SMART" id="SM01008">
    <property type="entry name" value="Ald_Xan_dh_C"/>
    <property type="match status" value="1"/>
</dbReference>
<proteinExistence type="predicted"/>